<feature type="transmembrane region" description="Helical" evidence="8">
    <location>
        <begin position="254"/>
        <end position="277"/>
    </location>
</feature>
<evidence type="ECO:0000256" key="6">
    <source>
        <dbReference type="ARBA" id="ARBA00022989"/>
    </source>
</evidence>
<dbReference type="EMBL" id="JADINH010000116">
    <property type="protein sequence ID" value="MBO8415829.1"/>
    <property type="molecule type" value="Genomic_DNA"/>
</dbReference>
<proteinExistence type="inferred from homology"/>
<feature type="transmembrane region" description="Helical" evidence="8">
    <location>
        <begin position="113"/>
        <end position="136"/>
    </location>
</feature>
<keyword evidence="3 8" id="KW-0813">Transport</keyword>
<keyword evidence="4" id="KW-1003">Cell membrane</keyword>
<dbReference type="SUPFAM" id="SSF161098">
    <property type="entry name" value="MetI-like"/>
    <property type="match status" value="1"/>
</dbReference>
<name>A0A9D9DCC5_9GAMM</name>
<comment type="similarity">
    <text evidence="2">Belongs to the binding-protein-dependent transport system permease family. CysTW subfamily.</text>
</comment>
<evidence type="ECO:0000256" key="7">
    <source>
        <dbReference type="ARBA" id="ARBA00023136"/>
    </source>
</evidence>
<dbReference type="GO" id="GO:0005886">
    <property type="term" value="C:plasma membrane"/>
    <property type="evidence" value="ECO:0007669"/>
    <property type="project" value="UniProtKB-SubCell"/>
</dbReference>
<keyword evidence="5 8" id="KW-0812">Transmembrane</keyword>
<protein>
    <submittedName>
        <fullName evidence="10">ABC transporter permease subunit</fullName>
    </submittedName>
</protein>
<reference evidence="10" key="2">
    <citation type="journal article" date="2021" name="PeerJ">
        <title>Extensive microbial diversity within the chicken gut microbiome revealed by metagenomics and culture.</title>
        <authorList>
            <person name="Gilroy R."/>
            <person name="Ravi A."/>
            <person name="Getino M."/>
            <person name="Pursley I."/>
            <person name="Horton D.L."/>
            <person name="Alikhan N.F."/>
            <person name="Baker D."/>
            <person name="Gharbi K."/>
            <person name="Hall N."/>
            <person name="Watson M."/>
            <person name="Adriaenssens E.M."/>
            <person name="Foster-Nyarko E."/>
            <person name="Jarju S."/>
            <person name="Secka A."/>
            <person name="Antonio M."/>
            <person name="Oren A."/>
            <person name="Chaudhuri R.R."/>
            <person name="La Ragione R."/>
            <person name="Hildebrand F."/>
            <person name="Pallen M.J."/>
        </authorList>
    </citation>
    <scope>NUCLEOTIDE SEQUENCE</scope>
    <source>
        <strain evidence="10">17213</strain>
    </source>
</reference>
<evidence type="ECO:0000256" key="4">
    <source>
        <dbReference type="ARBA" id="ARBA00022475"/>
    </source>
</evidence>
<evidence type="ECO:0000256" key="2">
    <source>
        <dbReference type="ARBA" id="ARBA00007069"/>
    </source>
</evidence>
<feature type="transmembrane region" description="Helical" evidence="8">
    <location>
        <begin position="71"/>
        <end position="92"/>
    </location>
</feature>
<keyword evidence="6 8" id="KW-1133">Transmembrane helix</keyword>
<dbReference type="Pfam" id="PF00528">
    <property type="entry name" value="BPD_transp_1"/>
    <property type="match status" value="1"/>
</dbReference>
<evidence type="ECO:0000256" key="1">
    <source>
        <dbReference type="ARBA" id="ARBA00004651"/>
    </source>
</evidence>
<feature type="domain" description="ABC transmembrane type-1" evidence="9">
    <location>
        <begin position="67"/>
        <end position="273"/>
    </location>
</feature>
<reference evidence="10" key="1">
    <citation type="submission" date="2020-10" db="EMBL/GenBank/DDBJ databases">
        <authorList>
            <person name="Gilroy R."/>
        </authorList>
    </citation>
    <scope>NUCLEOTIDE SEQUENCE</scope>
    <source>
        <strain evidence="10">17213</strain>
    </source>
</reference>
<sequence>MTKQKHFHRYQKLLTYGACLGPFFVLFFMFQLAPIIWVVCNSFVYEGELTLDNYAEIFSSPFILQGFKNSLWLSLLSSIIGLAIALLAVNSIRRVNGRVRNAVIAFVNMSSNFSGVPLAFAFIIILGTNGAVTLILRQLGLIDDFELYGKWGLLAIYTYFQIPLAILLLYPAFDQLKDEFQEAAQLLGASTLQYVIKVALPLLTPAIIGTLVILIANAMGAYASVYALTAGNYNVITIRIAALVSGDIFLEPNLAAAISVLLMILMAFIVMLNYTLLNRSRYAKKQ</sequence>
<dbReference type="Gene3D" id="1.10.3720.10">
    <property type="entry name" value="MetI-like"/>
    <property type="match status" value="1"/>
</dbReference>
<dbReference type="AlphaFoldDB" id="A0A9D9DCC5"/>
<organism evidence="10 11">
    <name type="scientific">Candidatus Avisuccinivibrio stercorigallinarum</name>
    <dbReference type="NCBI Taxonomy" id="2840704"/>
    <lineage>
        <taxon>Bacteria</taxon>
        <taxon>Pseudomonadati</taxon>
        <taxon>Pseudomonadota</taxon>
        <taxon>Gammaproteobacteria</taxon>
        <taxon>Aeromonadales</taxon>
        <taxon>Succinivibrionaceae</taxon>
        <taxon>Succinivibrionaceae incertae sedis</taxon>
        <taxon>Candidatus Avisuccinivibrio</taxon>
    </lineage>
</organism>
<evidence type="ECO:0000313" key="10">
    <source>
        <dbReference type="EMBL" id="MBO8415829.1"/>
    </source>
</evidence>
<keyword evidence="7 8" id="KW-0472">Membrane</keyword>
<dbReference type="GO" id="GO:0055085">
    <property type="term" value="P:transmembrane transport"/>
    <property type="evidence" value="ECO:0007669"/>
    <property type="project" value="InterPro"/>
</dbReference>
<comment type="subcellular location">
    <subcellularLocation>
        <location evidence="1 8">Cell membrane</location>
        <topology evidence="1 8">Multi-pass membrane protein</topology>
    </subcellularLocation>
</comment>
<evidence type="ECO:0000259" key="9">
    <source>
        <dbReference type="PROSITE" id="PS50928"/>
    </source>
</evidence>
<accession>A0A9D9DCC5</accession>
<feature type="transmembrane region" description="Helical" evidence="8">
    <location>
        <begin position="194"/>
        <end position="216"/>
    </location>
</feature>
<dbReference type="PANTHER" id="PTHR42929:SF1">
    <property type="entry name" value="INNER MEMBRANE ABC TRANSPORTER PERMEASE PROTEIN YDCU-RELATED"/>
    <property type="match status" value="1"/>
</dbReference>
<dbReference type="InterPro" id="IPR035906">
    <property type="entry name" value="MetI-like_sf"/>
</dbReference>
<evidence type="ECO:0000313" key="11">
    <source>
        <dbReference type="Proteomes" id="UP000823631"/>
    </source>
</evidence>
<dbReference type="Proteomes" id="UP000823631">
    <property type="component" value="Unassembled WGS sequence"/>
</dbReference>
<comment type="caution">
    <text evidence="10">The sequence shown here is derived from an EMBL/GenBank/DDBJ whole genome shotgun (WGS) entry which is preliminary data.</text>
</comment>
<evidence type="ECO:0000256" key="5">
    <source>
        <dbReference type="ARBA" id="ARBA00022692"/>
    </source>
</evidence>
<dbReference type="PROSITE" id="PS50928">
    <property type="entry name" value="ABC_TM1"/>
    <property type="match status" value="1"/>
</dbReference>
<dbReference type="PANTHER" id="PTHR42929">
    <property type="entry name" value="INNER MEMBRANE ABC TRANSPORTER PERMEASE PROTEIN YDCU-RELATED-RELATED"/>
    <property type="match status" value="1"/>
</dbReference>
<evidence type="ECO:0000256" key="8">
    <source>
        <dbReference type="RuleBase" id="RU363032"/>
    </source>
</evidence>
<dbReference type="InterPro" id="IPR000515">
    <property type="entry name" value="MetI-like"/>
</dbReference>
<evidence type="ECO:0000256" key="3">
    <source>
        <dbReference type="ARBA" id="ARBA00022448"/>
    </source>
</evidence>
<gene>
    <name evidence="10" type="ORF">IAB19_05570</name>
</gene>
<feature type="transmembrane region" description="Helical" evidence="8">
    <location>
        <begin position="13"/>
        <end position="39"/>
    </location>
</feature>
<feature type="transmembrane region" description="Helical" evidence="8">
    <location>
        <begin position="156"/>
        <end position="173"/>
    </location>
</feature>
<dbReference type="CDD" id="cd06261">
    <property type="entry name" value="TM_PBP2"/>
    <property type="match status" value="1"/>
</dbReference>